<feature type="compositionally biased region" description="Basic and acidic residues" evidence="1">
    <location>
        <begin position="85"/>
        <end position="94"/>
    </location>
</feature>
<sequence>KKHLKENENRTNPITIGNPALAQGKGAGGRLVVLRTPGEIDLFRSAGASGLGEKASGPGELASQTLGHQPAGHASPRACGPQGSRGEDLGEPRNHPLAVVESGSAVRPWRE</sequence>
<name>M3XYU2_MUSPF</name>
<dbReference type="InParanoid" id="M3XYU2"/>
<proteinExistence type="predicted"/>
<reference evidence="2" key="1">
    <citation type="submission" date="2024-06" db="UniProtKB">
        <authorList>
            <consortium name="Ensembl"/>
        </authorList>
    </citation>
    <scope>IDENTIFICATION</scope>
</reference>
<accession>M3XYU2</accession>
<dbReference type="HOGENOM" id="CLU_2164176_0_0_1"/>
<dbReference type="EMBL" id="AEYP01028854">
    <property type="status" value="NOT_ANNOTATED_CDS"/>
    <property type="molecule type" value="Genomic_DNA"/>
</dbReference>
<evidence type="ECO:0000256" key="1">
    <source>
        <dbReference type="SAM" id="MobiDB-lite"/>
    </source>
</evidence>
<evidence type="ECO:0000313" key="2">
    <source>
        <dbReference type="Ensembl" id="ENSMPUP00000004243.1"/>
    </source>
</evidence>
<feature type="region of interest" description="Disordered" evidence="1">
    <location>
        <begin position="48"/>
        <end position="111"/>
    </location>
</feature>
<organism evidence="2">
    <name type="scientific">Mustela putorius furo</name>
    <name type="common">European domestic ferret</name>
    <name type="synonym">Mustela furo</name>
    <dbReference type="NCBI Taxonomy" id="9669"/>
    <lineage>
        <taxon>Eukaryota</taxon>
        <taxon>Metazoa</taxon>
        <taxon>Chordata</taxon>
        <taxon>Craniata</taxon>
        <taxon>Vertebrata</taxon>
        <taxon>Euteleostomi</taxon>
        <taxon>Mammalia</taxon>
        <taxon>Eutheria</taxon>
        <taxon>Laurasiatheria</taxon>
        <taxon>Carnivora</taxon>
        <taxon>Caniformia</taxon>
        <taxon>Musteloidea</taxon>
        <taxon>Mustelidae</taxon>
        <taxon>Mustelinae</taxon>
        <taxon>Mustela</taxon>
    </lineage>
</organism>
<protein>
    <submittedName>
        <fullName evidence="2">Uncharacterized protein</fullName>
    </submittedName>
</protein>
<feature type="region of interest" description="Disordered" evidence="1">
    <location>
        <begin position="1"/>
        <end position="26"/>
    </location>
</feature>
<dbReference type="AlphaFoldDB" id="M3XYU2"/>
<dbReference type="Ensembl" id="ENSMPUT00000004319.1">
    <property type="protein sequence ID" value="ENSMPUP00000004243.1"/>
    <property type="gene ID" value="ENSMPUG00000004277.1"/>
</dbReference>
<dbReference type="EMBL" id="AEYP01028853">
    <property type="status" value="NOT_ANNOTATED_CDS"/>
    <property type="molecule type" value="Genomic_DNA"/>
</dbReference>